<dbReference type="InterPro" id="IPR027417">
    <property type="entry name" value="P-loop_NTPase"/>
</dbReference>
<organism evidence="2 3">
    <name type="scientific">Eragrostis curvula</name>
    <name type="common">weeping love grass</name>
    <dbReference type="NCBI Taxonomy" id="38414"/>
    <lineage>
        <taxon>Eukaryota</taxon>
        <taxon>Viridiplantae</taxon>
        <taxon>Streptophyta</taxon>
        <taxon>Embryophyta</taxon>
        <taxon>Tracheophyta</taxon>
        <taxon>Spermatophyta</taxon>
        <taxon>Magnoliopsida</taxon>
        <taxon>Liliopsida</taxon>
        <taxon>Poales</taxon>
        <taxon>Poaceae</taxon>
        <taxon>PACMAD clade</taxon>
        <taxon>Chloridoideae</taxon>
        <taxon>Eragrostideae</taxon>
        <taxon>Eragrostidinae</taxon>
        <taxon>Eragrostis</taxon>
    </lineage>
</organism>
<evidence type="ECO:0000313" key="3">
    <source>
        <dbReference type="Proteomes" id="UP000324897"/>
    </source>
</evidence>
<reference evidence="2 3" key="1">
    <citation type="journal article" date="2019" name="Sci. Rep.">
        <title>A high-quality genome of Eragrostis curvula grass provides insights into Poaceae evolution and supports new strategies to enhance forage quality.</title>
        <authorList>
            <person name="Carballo J."/>
            <person name="Santos B.A.C.M."/>
            <person name="Zappacosta D."/>
            <person name="Garbus I."/>
            <person name="Selva J.P."/>
            <person name="Gallo C.A."/>
            <person name="Diaz A."/>
            <person name="Albertini E."/>
            <person name="Caccamo M."/>
            <person name="Echenique V."/>
        </authorList>
    </citation>
    <scope>NUCLEOTIDE SEQUENCE [LARGE SCALE GENOMIC DNA]</scope>
    <source>
        <strain evidence="3">cv. Victoria</strain>
        <tissue evidence="2">Leaf</tissue>
    </source>
</reference>
<feature type="non-terminal residue" evidence="2">
    <location>
        <position position="1"/>
    </location>
</feature>
<dbReference type="Pfam" id="PF00931">
    <property type="entry name" value="NB-ARC"/>
    <property type="match status" value="1"/>
</dbReference>
<protein>
    <recommendedName>
        <fullName evidence="1">NB-ARC domain-containing protein</fullName>
    </recommendedName>
</protein>
<evidence type="ECO:0000313" key="2">
    <source>
        <dbReference type="EMBL" id="TVU18515.1"/>
    </source>
</evidence>
<accession>A0A5J9U4M6</accession>
<dbReference type="PANTHER" id="PTHR36766:SF30">
    <property type="entry name" value="TIR-NBS TYPE DISEASE RESISTANCE PROTEIN-RELATED"/>
    <property type="match status" value="1"/>
</dbReference>
<name>A0A5J9U4M6_9POAL</name>
<dbReference type="SUPFAM" id="SSF52540">
    <property type="entry name" value="P-loop containing nucleoside triphosphate hydrolases"/>
    <property type="match status" value="1"/>
</dbReference>
<comment type="caution">
    <text evidence="2">The sequence shown here is derived from an EMBL/GenBank/DDBJ whole genome shotgun (WGS) entry which is preliminary data.</text>
</comment>
<evidence type="ECO:0000259" key="1">
    <source>
        <dbReference type="Pfam" id="PF00931"/>
    </source>
</evidence>
<gene>
    <name evidence="2" type="ORF">EJB05_34618</name>
</gene>
<dbReference type="Gramene" id="TVU18515">
    <property type="protein sequence ID" value="TVU18515"/>
    <property type="gene ID" value="EJB05_34618"/>
</dbReference>
<dbReference type="PANTHER" id="PTHR36766">
    <property type="entry name" value="PLANT BROAD-SPECTRUM MILDEW RESISTANCE PROTEIN RPW8"/>
    <property type="match status" value="1"/>
</dbReference>
<dbReference type="GO" id="GO:0043531">
    <property type="term" value="F:ADP binding"/>
    <property type="evidence" value="ECO:0007669"/>
    <property type="project" value="InterPro"/>
</dbReference>
<sequence length="400" mass="44907">MNERLEDIVKNNEKYKLDGVVAPKEASGSNLAALAATAAAGLPSWNAKPCDLIGRMKEEEKLKKLLLRQCSHDKDVVCVVGVSGVGKTSLVRNAYEDAEIRGHFAIHIWTSFPPDTSDWIILPEIYRIFFDASSALNDLNHETGQQEEMNLDKNGSGNMVGWTAPYENWKNNMEIQLSNQSYLLVLDCRQISITKWQRILDNLPRGAAGSKIMLITELDEGYTGEDSETIGIDIRSHRKDHLVFMNLQGKLDITELNEGSSTSSHGRQISLSNLSKLVLKQTHMDQDFINKLASLKNLTSLLLLNDSFDGEKLVFPPNGFKKLKMLRVSHLDKVEKEKKIVVRSKMENLETFELIEFNGCVEAESPPIIDAKINKTFYSKESLVVYACVFANKSLVHFCA</sequence>
<dbReference type="SUPFAM" id="SSF52047">
    <property type="entry name" value="RNI-like"/>
    <property type="match status" value="1"/>
</dbReference>
<dbReference type="EMBL" id="RWGY01000029">
    <property type="protein sequence ID" value="TVU18515.1"/>
    <property type="molecule type" value="Genomic_DNA"/>
</dbReference>
<dbReference type="InterPro" id="IPR002182">
    <property type="entry name" value="NB-ARC"/>
</dbReference>
<feature type="domain" description="NB-ARC" evidence="1">
    <location>
        <begin position="58"/>
        <end position="216"/>
    </location>
</feature>
<dbReference type="Proteomes" id="UP000324897">
    <property type="component" value="Chromosome 7"/>
</dbReference>
<dbReference type="Gene3D" id="3.40.50.300">
    <property type="entry name" value="P-loop containing nucleotide triphosphate hydrolases"/>
    <property type="match status" value="1"/>
</dbReference>
<keyword evidence="3" id="KW-1185">Reference proteome</keyword>
<dbReference type="AlphaFoldDB" id="A0A5J9U4M6"/>
<proteinExistence type="predicted"/>